<accession>A0A5E7VTL5</accession>
<organism evidence="1 2">
    <name type="scientific">Pseudomonas fluorescens</name>
    <dbReference type="NCBI Taxonomy" id="294"/>
    <lineage>
        <taxon>Bacteria</taxon>
        <taxon>Pseudomonadati</taxon>
        <taxon>Pseudomonadota</taxon>
        <taxon>Gammaproteobacteria</taxon>
        <taxon>Pseudomonadales</taxon>
        <taxon>Pseudomonadaceae</taxon>
        <taxon>Pseudomonas</taxon>
    </lineage>
</organism>
<evidence type="ECO:0000313" key="1">
    <source>
        <dbReference type="EMBL" id="VVQ26178.1"/>
    </source>
</evidence>
<name>A0A5E7VTL5_PSEFL</name>
<dbReference type="Proteomes" id="UP000412311">
    <property type="component" value="Unassembled WGS sequence"/>
</dbReference>
<reference evidence="1 2" key="1">
    <citation type="submission" date="2019-09" db="EMBL/GenBank/DDBJ databases">
        <authorList>
            <person name="Chandra G."/>
            <person name="Truman W A."/>
        </authorList>
    </citation>
    <scope>NUCLEOTIDE SEQUENCE [LARGE SCALE GENOMIC DNA]</scope>
    <source>
        <strain evidence="1">PS925</strain>
    </source>
</reference>
<evidence type="ECO:0000313" key="2">
    <source>
        <dbReference type="Proteomes" id="UP000412311"/>
    </source>
</evidence>
<dbReference type="AlphaFoldDB" id="A0A5E7VTL5"/>
<gene>
    <name evidence="1" type="ORF">PS925_06128</name>
</gene>
<protein>
    <submittedName>
        <fullName evidence="1">Uncharacterized protein</fullName>
    </submittedName>
</protein>
<sequence>MLKFGIKSLGPRIVTGLGQTVEICAAELAQGLDVTGQQIIALVVAAVAPLFDPANDCVLILGQIAHHAQVIIDQQKQRVVLIRPAHPTEKLADVRFPKASWLLPQIRLALVLRRIADLHRRHSRRIGFGNGFSASRHFCEPLLCLRHGQQMLAANQAIDRPQIDCLHEVFALFRAVQHLPAFGSR</sequence>
<dbReference type="EMBL" id="CABVJG010000038">
    <property type="protein sequence ID" value="VVQ26178.1"/>
    <property type="molecule type" value="Genomic_DNA"/>
</dbReference>
<proteinExistence type="predicted"/>